<feature type="transmembrane region" description="Helical" evidence="2">
    <location>
        <begin position="63"/>
        <end position="83"/>
    </location>
</feature>
<gene>
    <name evidence="3" type="ORF">RH857_01410</name>
</gene>
<evidence type="ECO:0000256" key="2">
    <source>
        <dbReference type="SAM" id="Phobius"/>
    </source>
</evidence>
<feature type="region of interest" description="Disordered" evidence="1">
    <location>
        <begin position="1"/>
        <end position="53"/>
    </location>
</feature>
<feature type="compositionally biased region" description="Basic and acidic residues" evidence="1">
    <location>
        <begin position="1"/>
        <end position="11"/>
    </location>
</feature>
<feature type="compositionally biased region" description="Basic and acidic residues" evidence="1">
    <location>
        <begin position="26"/>
        <end position="44"/>
    </location>
</feature>
<reference evidence="4" key="1">
    <citation type="submission" date="2023-07" db="EMBL/GenBank/DDBJ databases">
        <title>Description of three actinobacteria isolated from air of manufacturing shop in a pharmaceutical factory.</title>
        <authorList>
            <person name="Zhang D.-F."/>
        </authorList>
    </citation>
    <scope>NUCLEOTIDE SEQUENCE [LARGE SCALE GENOMIC DNA]</scope>
    <source>
        <strain evidence="4">CCTCC AB 207010</strain>
    </source>
</reference>
<keyword evidence="2" id="KW-1133">Transmembrane helix</keyword>
<keyword evidence="2" id="KW-0812">Transmembrane</keyword>
<evidence type="ECO:0000313" key="3">
    <source>
        <dbReference type="EMBL" id="MDR5710800.1"/>
    </source>
</evidence>
<evidence type="ECO:0000256" key="1">
    <source>
        <dbReference type="SAM" id="MobiDB-lite"/>
    </source>
</evidence>
<dbReference type="RefSeq" id="WP_310536189.1">
    <property type="nucleotide sequence ID" value="NZ_BAAAOC010000015.1"/>
</dbReference>
<comment type="caution">
    <text evidence="3">The sequence shown here is derived from an EMBL/GenBank/DDBJ whole genome shotgun (WGS) entry which is preliminary data.</text>
</comment>
<protein>
    <submittedName>
        <fullName evidence="3">DUF4245 domain-containing protein</fullName>
    </submittedName>
</protein>
<accession>A0ABU1FQ74</accession>
<dbReference type="InterPro" id="IPR025339">
    <property type="entry name" value="DUF4245"/>
</dbReference>
<organism evidence="3 4">
    <name type="scientific">Nesterenkonia flava</name>
    <dbReference type="NCBI Taxonomy" id="469799"/>
    <lineage>
        <taxon>Bacteria</taxon>
        <taxon>Bacillati</taxon>
        <taxon>Actinomycetota</taxon>
        <taxon>Actinomycetes</taxon>
        <taxon>Micrococcales</taxon>
        <taxon>Micrococcaceae</taxon>
        <taxon>Nesterenkonia</taxon>
    </lineage>
</organism>
<dbReference type="Proteomes" id="UP001260872">
    <property type="component" value="Unassembled WGS sequence"/>
</dbReference>
<name>A0ABU1FQ74_9MICC</name>
<dbReference type="Pfam" id="PF14030">
    <property type="entry name" value="DUF4245"/>
    <property type="match status" value="1"/>
</dbReference>
<sequence length="237" mass="26294">MTDRDHPDASRHPQAQLPPREEDEAGLWRHLEDDQPREEPRDDDGAPTPQLTQSQVKRLTTPMIGMIITMGVLSLVLAGLWMLNPEPDITYSRDEDVAEAADWAASVTEYAPIAPQVPDEWSANYARWETRAEHGVDVWEVGYTTEAVSFVGFAQTDEPNPAWVNEETRQARVTGTATVEGFTFETREEGDRLYYVLDGEDNTVDGTTIIIGGDAGTEEFETAVEAIVEAIGVEVSE</sequence>
<dbReference type="EMBL" id="JAVKGT010000002">
    <property type="protein sequence ID" value="MDR5710800.1"/>
    <property type="molecule type" value="Genomic_DNA"/>
</dbReference>
<evidence type="ECO:0000313" key="4">
    <source>
        <dbReference type="Proteomes" id="UP001260872"/>
    </source>
</evidence>
<proteinExistence type="predicted"/>
<keyword evidence="4" id="KW-1185">Reference proteome</keyword>
<keyword evidence="2" id="KW-0472">Membrane</keyword>